<dbReference type="InterPro" id="IPR018541">
    <property type="entry name" value="Ftsk_gamma"/>
</dbReference>
<dbReference type="STRING" id="28115.HQ47_01685"/>
<dbReference type="Proteomes" id="UP000030103">
    <property type="component" value="Unassembled WGS sequence"/>
</dbReference>
<dbReference type="GO" id="GO:0007059">
    <property type="term" value="P:chromosome segregation"/>
    <property type="evidence" value="ECO:0007669"/>
    <property type="project" value="UniProtKB-KW"/>
</dbReference>
<feature type="transmembrane region" description="Helical" evidence="15">
    <location>
        <begin position="151"/>
        <end position="168"/>
    </location>
</feature>
<feature type="compositionally biased region" description="Acidic residues" evidence="14">
    <location>
        <begin position="250"/>
        <end position="270"/>
    </location>
</feature>
<dbReference type="PANTHER" id="PTHR22683">
    <property type="entry name" value="SPORULATION PROTEIN RELATED"/>
    <property type="match status" value="1"/>
</dbReference>
<evidence type="ECO:0000313" key="18">
    <source>
        <dbReference type="Proteomes" id="UP000030103"/>
    </source>
</evidence>
<evidence type="ECO:0000256" key="3">
    <source>
        <dbReference type="ARBA" id="ARBA00022475"/>
    </source>
</evidence>
<dbReference type="GO" id="GO:0051301">
    <property type="term" value="P:cell division"/>
    <property type="evidence" value="ECO:0007669"/>
    <property type="project" value="UniProtKB-KW"/>
</dbReference>
<dbReference type="AlphaFoldDB" id="A0A0A2EDF6"/>
<keyword evidence="5 15" id="KW-0812">Transmembrane</keyword>
<dbReference type="GO" id="GO:0005524">
    <property type="term" value="F:ATP binding"/>
    <property type="evidence" value="ECO:0007669"/>
    <property type="project" value="UniProtKB-UniRule"/>
</dbReference>
<dbReference type="Gene3D" id="3.30.980.40">
    <property type="match status" value="1"/>
</dbReference>
<dbReference type="SUPFAM" id="SSF52540">
    <property type="entry name" value="P-loop containing nucleoside triphosphate hydrolases"/>
    <property type="match status" value="1"/>
</dbReference>
<keyword evidence="8 13" id="KW-0067">ATP-binding</keyword>
<evidence type="ECO:0000256" key="13">
    <source>
        <dbReference type="PROSITE-ProRule" id="PRU00289"/>
    </source>
</evidence>
<evidence type="ECO:0000256" key="6">
    <source>
        <dbReference type="ARBA" id="ARBA00022741"/>
    </source>
</evidence>
<dbReference type="InterPro" id="IPR025199">
    <property type="entry name" value="FtsK_4TM"/>
</dbReference>
<evidence type="ECO:0000256" key="5">
    <source>
        <dbReference type="ARBA" id="ARBA00022692"/>
    </source>
</evidence>
<comment type="caution">
    <text evidence="17">The sequence shown here is derived from an EMBL/GenBank/DDBJ whole genome shotgun (WGS) entry which is preliminary data.</text>
</comment>
<dbReference type="SMART" id="SM00843">
    <property type="entry name" value="Ftsk_gamma"/>
    <property type="match status" value="1"/>
</dbReference>
<feature type="transmembrane region" description="Helical" evidence="15">
    <location>
        <begin position="52"/>
        <end position="76"/>
    </location>
</feature>
<keyword evidence="18" id="KW-1185">Reference proteome</keyword>
<dbReference type="SUPFAM" id="SSF46785">
    <property type="entry name" value="Winged helix' DNA-binding domain"/>
    <property type="match status" value="1"/>
</dbReference>
<feature type="domain" description="FtsK" evidence="16">
    <location>
        <begin position="464"/>
        <end position="669"/>
    </location>
</feature>
<keyword evidence="11 15" id="KW-0472">Membrane</keyword>
<keyword evidence="7" id="KW-0159">Chromosome partition</keyword>
<organism evidence="17 18">
    <name type="scientific">Porphyromonas macacae</name>
    <dbReference type="NCBI Taxonomy" id="28115"/>
    <lineage>
        <taxon>Bacteria</taxon>
        <taxon>Pseudomonadati</taxon>
        <taxon>Bacteroidota</taxon>
        <taxon>Bacteroidia</taxon>
        <taxon>Bacteroidales</taxon>
        <taxon>Porphyromonadaceae</taxon>
        <taxon>Porphyromonas</taxon>
    </lineage>
</organism>
<keyword evidence="9 15" id="KW-1133">Transmembrane helix</keyword>
<evidence type="ECO:0000256" key="12">
    <source>
        <dbReference type="ARBA" id="ARBA00023306"/>
    </source>
</evidence>
<evidence type="ECO:0000256" key="8">
    <source>
        <dbReference type="ARBA" id="ARBA00022840"/>
    </source>
</evidence>
<feature type="region of interest" description="Disordered" evidence="14">
    <location>
        <begin position="1"/>
        <end position="33"/>
    </location>
</feature>
<evidence type="ECO:0000313" key="17">
    <source>
        <dbReference type="EMBL" id="KGN75672.1"/>
    </source>
</evidence>
<dbReference type="InterPro" id="IPR050206">
    <property type="entry name" value="FtsK/SpoIIIE/SftA"/>
</dbReference>
<dbReference type="PANTHER" id="PTHR22683:SF41">
    <property type="entry name" value="DNA TRANSLOCASE FTSK"/>
    <property type="match status" value="1"/>
</dbReference>
<dbReference type="eggNOG" id="COG1674">
    <property type="taxonomic scope" value="Bacteria"/>
</dbReference>
<gene>
    <name evidence="17" type="ORF">HQ47_01685</name>
</gene>
<comment type="subcellular location">
    <subcellularLocation>
        <location evidence="1">Cell membrane</location>
        <topology evidence="1">Multi-pass membrane protein</topology>
    </subcellularLocation>
</comment>
<dbReference type="GO" id="GO:0005886">
    <property type="term" value="C:plasma membrane"/>
    <property type="evidence" value="ECO:0007669"/>
    <property type="project" value="UniProtKB-SubCell"/>
</dbReference>
<feature type="compositionally biased region" description="Basic residues" evidence="14">
    <location>
        <begin position="1"/>
        <end position="17"/>
    </location>
</feature>
<dbReference type="InterPro" id="IPR002543">
    <property type="entry name" value="FtsK_dom"/>
</dbReference>
<dbReference type="OrthoDB" id="9807790at2"/>
<feature type="transmembrane region" description="Helical" evidence="15">
    <location>
        <begin position="119"/>
        <end position="139"/>
    </location>
</feature>
<evidence type="ECO:0000256" key="9">
    <source>
        <dbReference type="ARBA" id="ARBA00022989"/>
    </source>
</evidence>
<dbReference type="InterPro" id="IPR027417">
    <property type="entry name" value="P-loop_NTPase"/>
</dbReference>
<evidence type="ECO:0000256" key="1">
    <source>
        <dbReference type="ARBA" id="ARBA00004651"/>
    </source>
</evidence>
<evidence type="ECO:0000256" key="11">
    <source>
        <dbReference type="ARBA" id="ARBA00023136"/>
    </source>
</evidence>
<name>A0A0A2EDF6_9PORP</name>
<dbReference type="RefSeq" id="WP_036872848.1">
    <property type="nucleotide sequence ID" value="NZ_JBGYTE010000008.1"/>
</dbReference>
<evidence type="ECO:0000259" key="16">
    <source>
        <dbReference type="PROSITE" id="PS50901"/>
    </source>
</evidence>
<dbReference type="Pfam" id="PF01580">
    <property type="entry name" value="FtsK_SpoIIIE"/>
    <property type="match status" value="1"/>
</dbReference>
<keyword evidence="12" id="KW-0131">Cell cycle</keyword>
<dbReference type="GO" id="GO:0003677">
    <property type="term" value="F:DNA binding"/>
    <property type="evidence" value="ECO:0007669"/>
    <property type="project" value="UniProtKB-KW"/>
</dbReference>
<keyword evidence="4 17" id="KW-0132">Cell division</keyword>
<evidence type="ECO:0000256" key="10">
    <source>
        <dbReference type="ARBA" id="ARBA00023125"/>
    </source>
</evidence>
<proteinExistence type="inferred from homology"/>
<dbReference type="Gene3D" id="1.10.10.10">
    <property type="entry name" value="Winged helix-like DNA-binding domain superfamily/Winged helix DNA-binding domain"/>
    <property type="match status" value="1"/>
</dbReference>
<dbReference type="InterPro" id="IPR041027">
    <property type="entry name" value="FtsK_alpha"/>
</dbReference>
<accession>A0A0A2EDF6</accession>
<evidence type="ECO:0000256" key="2">
    <source>
        <dbReference type="ARBA" id="ARBA00006474"/>
    </source>
</evidence>
<feature type="binding site" evidence="13">
    <location>
        <begin position="481"/>
        <end position="488"/>
    </location>
    <ligand>
        <name>ATP</name>
        <dbReference type="ChEBI" id="CHEBI:30616"/>
    </ligand>
</feature>
<protein>
    <submittedName>
        <fullName evidence="17">Cell division protein FtsK</fullName>
    </submittedName>
</protein>
<dbReference type="InterPro" id="IPR036388">
    <property type="entry name" value="WH-like_DNA-bd_sf"/>
</dbReference>
<dbReference type="Pfam" id="PF17854">
    <property type="entry name" value="FtsK_alpha"/>
    <property type="match status" value="1"/>
</dbReference>
<dbReference type="EMBL" id="JRFA01000004">
    <property type="protein sequence ID" value="KGN75672.1"/>
    <property type="molecule type" value="Genomic_DNA"/>
</dbReference>
<dbReference type="Pfam" id="PF13491">
    <property type="entry name" value="FtsK_4TM"/>
    <property type="match status" value="1"/>
</dbReference>
<keyword evidence="3" id="KW-1003">Cell membrane</keyword>
<feature type="region of interest" description="Disordered" evidence="14">
    <location>
        <begin position="241"/>
        <end position="295"/>
    </location>
</feature>
<sequence length="818" mass="91340">MTNQKRAGHQRTTRRSNKSASRQNPTKKKRSVSRVWQRLKNSLSFSFSRDRAGFIVGTVLLLLIIYSSIALGSFFFSGGKDQSVINGAPWADILLGRIDVANKCGPQGVVLSDFLFNRLFGFGIVFLFIYIVSISLKLMGLLERVSYVKRFLFCASAAIWFSLFFGWLQGLVDSNSFLVWGGLHGQSWALWLSRSIGSVGFVLLLLALFIVIAVLVKKDAVLFFRSLLGLKWIKRRKKQEKTSPSNAEADREEENENEDETPFDDEEPDDFLTAQAPPVSVVPPFQSRNEKKRDDEMIVEIAPETEMVDINTVSRSQVGPGVRLAHFRFPSLELLKNYDSGQEHNMAEIEANKQKIISTLDSFKLGVSFHKATIGPTVTLYEVIPDAGIKISRIRAMEDDIAMSLKSEGVRIIAPMPGKGTIGIEVPNSSPQTVSMRSVLGSKRFEDIKEKMALPVALGKTITNEPFIFDLAKMPHLLIAGATGQGKSVGLNALITSLLYSKRPEELKFVLVDPKMLEFSVYEGLQNHYLAKLPDVQHPIITDMSKVVPTLNSLCIEMDNRYRKLTDARVRNIKDYNEMVMAGKLSRLDGHDFMPYIVLIVDEYADLIMNTNGKEAETPITRIAQKARAAGIHMVIATQRPSSDIITGVIKANFPARIAFKVFSQIDSRVILDSPGANQLVGRGDLLFYQGKDMLRLQCAFVDTPESEDIVECIEGQESFGHPYDLPEYIAENDENVKVFNSKEKDALFEEVARMVVNSQIGSTSNIQRRFNIGYNRAGRLMDQLEAAGIVSPQDGSKPRDVLVSDEESLARLLSMLD</sequence>
<dbReference type="PROSITE" id="PS50901">
    <property type="entry name" value="FTSK"/>
    <property type="match status" value="1"/>
</dbReference>
<evidence type="ECO:0000256" key="14">
    <source>
        <dbReference type="SAM" id="MobiDB-lite"/>
    </source>
</evidence>
<reference evidence="17 18" key="1">
    <citation type="submission" date="2014-09" db="EMBL/GenBank/DDBJ databases">
        <title>Draft Genome Sequence of Porphyromonas macacae COT-192_OH2859.</title>
        <authorList>
            <person name="Wallis C."/>
            <person name="Deusch O."/>
            <person name="O'Flynn C."/>
            <person name="Davis I."/>
            <person name="Horsfall A."/>
            <person name="Kirkwood N."/>
            <person name="Harris S."/>
            <person name="Eisen J.A."/>
            <person name="Coil D.A."/>
            <person name="Darling A.E."/>
            <person name="Jospin G."/>
            <person name="Alexiev A."/>
        </authorList>
    </citation>
    <scope>NUCLEOTIDE SEQUENCE [LARGE SCALE GENOMIC DNA]</scope>
    <source>
        <strain evidence="18">COT-192 OH2859</strain>
    </source>
</reference>
<dbReference type="Gene3D" id="3.40.50.300">
    <property type="entry name" value="P-loop containing nucleotide triphosphate hydrolases"/>
    <property type="match status" value="1"/>
</dbReference>
<feature type="transmembrane region" description="Helical" evidence="15">
    <location>
        <begin position="188"/>
        <end position="216"/>
    </location>
</feature>
<evidence type="ECO:0000256" key="15">
    <source>
        <dbReference type="SAM" id="Phobius"/>
    </source>
</evidence>
<evidence type="ECO:0000256" key="4">
    <source>
        <dbReference type="ARBA" id="ARBA00022618"/>
    </source>
</evidence>
<dbReference type="Pfam" id="PF09397">
    <property type="entry name" value="FtsK_gamma"/>
    <property type="match status" value="1"/>
</dbReference>
<evidence type="ECO:0000256" key="7">
    <source>
        <dbReference type="ARBA" id="ARBA00022829"/>
    </source>
</evidence>
<keyword evidence="10" id="KW-0238">DNA-binding</keyword>
<keyword evidence="6 13" id="KW-0547">Nucleotide-binding</keyword>
<comment type="similarity">
    <text evidence="2">Belongs to the FtsK/SpoIIIE/SftA family.</text>
</comment>
<dbReference type="InterPro" id="IPR036390">
    <property type="entry name" value="WH_DNA-bd_sf"/>
</dbReference>